<organism evidence="3 4">
    <name type="scientific">Snodgrassella alvi SCGC AB-598-J21</name>
    <dbReference type="NCBI Taxonomy" id="1385367"/>
    <lineage>
        <taxon>Bacteria</taxon>
        <taxon>Pseudomonadati</taxon>
        <taxon>Pseudomonadota</taxon>
        <taxon>Betaproteobacteria</taxon>
        <taxon>Neisseriales</taxon>
        <taxon>Neisseriaceae</taxon>
        <taxon>Snodgrassella</taxon>
    </lineage>
</organism>
<dbReference type="AlphaFoldDB" id="A0A074V3E9"/>
<dbReference type="EMBL" id="AVQL01000456">
    <property type="protein sequence ID" value="KEP99937.1"/>
    <property type="molecule type" value="Genomic_DNA"/>
</dbReference>
<dbReference type="Pfam" id="PF01928">
    <property type="entry name" value="CYTH"/>
    <property type="match status" value="1"/>
</dbReference>
<proteinExistence type="predicted"/>
<feature type="active site" description="Proton acceptor" evidence="1">
    <location>
        <position position="29"/>
    </location>
</feature>
<evidence type="ECO:0000313" key="3">
    <source>
        <dbReference type="EMBL" id="KEP99937.1"/>
    </source>
</evidence>
<dbReference type="PROSITE" id="PS51707">
    <property type="entry name" value="CYTH"/>
    <property type="match status" value="1"/>
</dbReference>
<dbReference type="SUPFAM" id="SSF55154">
    <property type="entry name" value="CYTH-like phosphatases"/>
    <property type="match status" value="1"/>
</dbReference>
<dbReference type="InterPro" id="IPR012042">
    <property type="entry name" value="NeuTTM/CthTTM-like"/>
</dbReference>
<dbReference type="SMART" id="SM01118">
    <property type="entry name" value="CYTH"/>
    <property type="match status" value="1"/>
</dbReference>
<accession>A0A074V3E9</accession>
<reference evidence="3 4" key="1">
    <citation type="journal article" date="2014" name="PLoS Genet.">
        <title>Hidden diversity in honey bee gut symbionts detected by single-cell genomics.</title>
        <authorList>
            <person name="Engel P."/>
            <person name="Stepanauskas R."/>
            <person name="Moran N."/>
        </authorList>
    </citation>
    <scope>NUCLEOTIDE SEQUENCE [LARGE SCALE GENOMIC DNA]</scope>
    <source>
        <strain evidence="3 4">SCGC AB-598-J21</strain>
    </source>
</reference>
<evidence type="ECO:0000256" key="1">
    <source>
        <dbReference type="PIRSR" id="PIRSR016487-1"/>
    </source>
</evidence>
<dbReference type="CDD" id="cd07891">
    <property type="entry name" value="CYTH-like_CthTTM-like_1"/>
    <property type="match status" value="1"/>
</dbReference>
<dbReference type="Gene3D" id="2.40.320.10">
    <property type="entry name" value="Hypothetical Protein Pfu-838710-001"/>
    <property type="match status" value="1"/>
</dbReference>
<dbReference type="InterPro" id="IPR023577">
    <property type="entry name" value="CYTH_domain"/>
</dbReference>
<gene>
    <name evidence="3" type="ORF">SASC598J21_023740</name>
</gene>
<name>A0A074V3E9_9NEIS</name>
<sequence>MAQEIERKFLVVGNVWQSLASAKHLCQGYLSTVKERTVRIRICDDKAWITIKSTNRGITRTEFEYSIPVADAKHMLTHMAEQPIIEKYRYSIPLNGLIWEIDEFLGVNQGLIVAEVELNHTDEHIIFPDWIGQEVSDDPRYYNNNLVRKPFTSWHNS</sequence>
<feature type="domain" description="CYTH" evidence="2">
    <location>
        <begin position="2"/>
        <end position="148"/>
    </location>
</feature>
<evidence type="ECO:0000313" key="4">
    <source>
        <dbReference type="Proteomes" id="UP000027644"/>
    </source>
</evidence>
<dbReference type="Proteomes" id="UP000027644">
    <property type="component" value="Unassembled WGS sequence"/>
</dbReference>
<dbReference type="InterPro" id="IPR033469">
    <property type="entry name" value="CYTH-like_dom_sf"/>
</dbReference>
<dbReference type="PANTHER" id="PTHR40114:SF1">
    <property type="entry name" value="SLR0698 PROTEIN"/>
    <property type="match status" value="1"/>
</dbReference>
<protein>
    <recommendedName>
        <fullName evidence="2">CYTH domain-containing protein</fullName>
    </recommendedName>
</protein>
<dbReference type="PANTHER" id="PTHR40114">
    <property type="entry name" value="SLR0698 PROTEIN"/>
    <property type="match status" value="1"/>
</dbReference>
<comment type="caution">
    <text evidence="3">The sequence shown here is derived from an EMBL/GenBank/DDBJ whole genome shotgun (WGS) entry which is preliminary data.</text>
</comment>
<dbReference type="PIRSF" id="PIRSF016487">
    <property type="entry name" value="CYTH_UCP016487"/>
    <property type="match status" value="1"/>
</dbReference>
<evidence type="ECO:0000259" key="2">
    <source>
        <dbReference type="PROSITE" id="PS51707"/>
    </source>
</evidence>